<reference evidence="2 3" key="1">
    <citation type="submission" date="2013-02" db="EMBL/GenBank/DDBJ databases">
        <title>The Genome Sequence of Plasmodium inui San Antonio 1.</title>
        <authorList>
            <consortium name="The Broad Institute Genome Sequencing Platform"/>
            <consortium name="The Broad Institute Genome Sequencing Center for Infectious Disease"/>
            <person name="Neafsey D."/>
            <person name="Cheeseman I."/>
            <person name="Volkman S."/>
            <person name="Adams J."/>
            <person name="Walker B."/>
            <person name="Young S.K."/>
            <person name="Zeng Q."/>
            <person name="Gargeya S."/>
            <person name="Fitzgerald M."/>
            <person name="Haas B."/>
            <person name="Abouelleil A."/>
            <person name="Alvarado L."/>
            <person name="Arachchi H.M."/>
            <person name="Berlin A.M."/>
            <person name="Chapman S.B."/>
            <person name="Dewar J."/>
            <person name="Goldberg J."/>
            <person name="Griggs A."/>
            <person name="Gujja S."/>
            <person name="Hansen M."/>
            <person name="Howarth C."/>
            <person name="Imamovic A."/>
            <person name="Larimer J."/>
            <person name="McCowan C."/>
            <person name="Murphy C."/>
            <person name="Neiman D."/>
            <person name="Pearson M."/>
            <person name="Priest M."/>
            <person name="Roberts A."/>
            <person name="Saif S."/>
            <person name="Shea T."/>
            <person name="Sisk P."/>
            <person name="Sykes S."/>
            <person name="Wortman J."/>
            <person name="Nusbaum C."/>
            <person name="Birren B."/>
        </authorList>
    </citation>
    <scope>NUCLEOTIDE SEQUENCE [LARGE SCALE GENOMIC DNA]</scope>
    <source>
        <strain evidence="2 3">San Antonio 1</strain>
    </source>
</reference>
<protein>
    <submittedName>
        <fullName evidence="2">Uncharacterized protein</fullName>
    </submittedName>
</protein>
<sequence length="87" mass="9866">MTPCRKQKENLKGNIDSQEGWGRGSSQAKKRQSGTCRVYVTSRKRTSPHHPFQRIRSLMGFNCQIKSTINNQIRDSSGRTNKKKTGG</sequence>
<gene>
    <name evidence="2" type="ORF">C922_05836</name>
</gene>
<name>W6ZWW0_9APIC</name>
<feature type="region of interest" description="Disordered" evidence="1">
    <location>
        <begin position="1"/>
        <end position="36"/>
    </location>
</feature>
<accession>W6ZWW0</accession>
<dbReference type="RefSeq" id="XP_008819629.1">
    <property type="nucleotide sequence ID" value="XM_008821407.1"/>
</dbReference>
<proteinExistence type="predicted"/>
<dbReference type="GeneID" id="20041110"/>
<evidence type="ECO:0000313" key="2">
    <source>
        <dbReference type="EMBL" id="EUD63783.1"/>
    </source>
</evidence>
<evidence type="ECO:0000313" key="3">
    <source>
        <dbReference type="Proteomes" id="UP000030640"/>
    </source>
</evidence>
<feature type="compositionally biased region" description="Basic and acidic residues" evidence="1">
    <location>
        <begin position="1"/>
        <end position="11"/>
    </location>
</feature>
<dbReference type="AlphaFoldDB" id="W6ZWW0"/>
<organism evidence="2 3">
    <name type="scientific">Plasmodium inui San Antonio 1</name>
    <dbReference type="NCBI Taxonomy" id="1237626"/>
    <lineage>
        <taxon>Eukaryota</taxon>
        <taxon>Sar</taxon>
        <taxon>Alveolata</taxon>
        <taxon>Apicomplexa</taxon>
        <taxon>Aconoidasida</taxon>
        <taxon>Haemosporida</taxon>
        <taxon>Plasmodiidae</taxon>
        <taxon>Plasmodium</taxon>
        <taxon>Plasmodium (Plasmodium)</taxon>
    </lineage>
</organism>
<dbReference type="VEuPathDB" id="PlasmoDB:C922_05836"/>
<dbReference type="Proteomes" id="UP000030640">
    <property type="component" value="Unassembled WGS sequence"/>
</dbReference>
<dbReference type="EMBL" id="KI965681">
    <property type="protein sequence ID" value="EUD63783.1"/>
    <property type="molecule type" value="Genomic_DNA"/>
</dbReference>
<evidence type="ECO:0000256" key="1">
    <source>
        <dbReference type="SAM" id="MobiDB-lite"/>
    </source>
</evidence>
<keyword evidence="3" id="KW-1185">Reference proteome</keyword>